<dbReference type="GO" id="GO:0045892">
    <property type="term" value="P:negative regulation of DNA-templated transcription"/>
    <property type="evidence" value="ECO:0007669"/>
    <property type="project" value="TreeGrafter"/>
</dbReference>
<sequence length="251" mass="27733">MLGSIVKASRVLGLFTPLVPEWGVSDVATELRIPKSSAHSLLDTLTETGLVRRTPRGRYRLGWRILELNRSLMLSTEFLTGRRDRIRLLAEDLGATVHIAALRGHEVVCLDEVTASRASGRSGSRVGRPIPAHSTAMGKVLLAFTDARRQRRVVEQHGLKRCTEYTQTELRGLREELALTRIRGYGSNLQETRMDVCCVAAPLRDAAGATHAALSVSLPPAEFGREQERIRHAVLRLAASLSGKERQADDR</sequence>
<name>A0A6N7YWC3_9PSEU</name>
<dbReference type="RefSeq" id="WP_154755421.1">
    <property type="nucleotide sequence ID" value="NZ_WMBA01000004.1"/>
</dbReference>
<dbReference type="Gene3D" id="1.10.10.10">
    <property type="entry name" value="Winged helix-like DNA-binding domain superfamily/Winged helix DNA-binding domain"/>
    <property type="match status" value="1"/>
</dbReference>
<dbReference type="InterPro" id="IPR014757">
    <property type="entry name" value="Tscrpt_reg_IclR_C"/>
</dbReference>
<dbReference type="Proteomes" id="UP000440096">
    <property type="component" value="Unassembled WGS sequence"/>
</dbReference>
<dbReference type="InterPro" id="IPR036388">
    <property type="entry name" value="WH-like_DNA-bd_sf"/>
</dbReference>
<dbReference type="AlphaFoldDB" id="A0A6N7YWC3"/>
<dbReference type="SMART" id="SM00346">
    <property type="entry name" value="HTH_ICLR"/>
    <property type="match status" value="1"/>
</dbReference>
<dbReference type="Pfam" id="PF01614">
    <property type="entry name" value="IclR_C"/>
    <property type="match status" value="1"/>
</dbReference>
<comment type="function">
    <text evidence="5">May be an activator protein for the gylABX operon.</text>
</comment>
<evidence type="ECO:0000313" key="10">
    <source>
        <dbReference type="Proteomes" id="UP000440096"/>
    </source>
</evidence>
<evidence type="ECO:0000256" key="4">
    <source>
        <dbReference type="ARBA" id="ARBA00023163"/>
    </source>
</evidence>
<evidence type="ECO:0000313" key="9">
    <source>
        <dbReference type="EMBL" id="MTD53173.1"/>
    </source>
</evidence>
<dbReference type="SUPFAM" id="SSF46785">
    <property type="entry name" value="Winged helix' DNA-binding domain"/>
    <property type="match status" value="1"/>
</dbReference>
<keyword evidence="10" id="KW-1185">Reference proteome</keyword>
<dbReference type="InterPro" id="IPR005471">
    <property type="entry name" value="Tscrpt_reg_IclR_N"/>
</dbReference>
<feature type="domain" description="HTH iclR-type" evidence="7">
    <location>
        <begin position="2"/>
        <end position="63"/>
    </location>
</feature>
<evidence type="ECO:0000256" key="3">
    <source>
        <dbReference type="ARBA" id="ARBA00023125"/>
    </source>
</evidence>
<organism evidence="9 10">
    <name type="scientific">Amycolatopsis pithecellobii</name>
    <dbReference type="NCBI Taxonomy" id="664692"/>
    <lineage>
        <taxon>Bacteria</taxon>
        <taxon>Bacillati</taxon>
        <taxon>Actinomycetota</taxon>
        <taxon>Actinomycetes</taxon>
        <taxon>Pseudonocardiales</taxon>
        <taxon>Pseudonocardiaceae</taxon>
        <taxon>Amycolatopsis</taxon>
    </lineage>
</organism>
<keyword evidence="2" id="KW-0805">Transcription regulation</keyword>
<proteinExistence type="predicted"/>
<dbReference type="InterPro" id="IPR029016">
    <property type="entry name" value="GAF-like_dom_sf"/>
</dbReference>
<dbReference type="InterPro" id="IPR050707">
    <property type="entry name" value="HTH_MetabolicPath_Reg"/>
</dbReference>
<dbReference type="Gene3D" id="3.30.450.40">
    <property type="match status" value="1"/>
</dbReference>
<dbReference type="PANTHER" id="PTHR30136:SF2">
    <property type="entry name" value="TRANSCRIPTIONAL REGULATOR ICLR"/>
    <property type="match status" value="1"/>
</dbReference>
<keyword evidence="1" id="KW-0319">Glycerol metabolism</keyword>
<keyword evidence="4" id="KW-0804">Transcription</keyword>
<dbReference type="OrthoDB" id="60629at2"/>
<dbReference type="GO" id="GO:0003700">
    <property type="term" value="F:DNA-binding transcription factor activity"/>
    <property type="evidence" value="ECO:0007669"/>
    <property type="project" value="TreeGrafter"/>
</dbReference>
<evidence type="ECO:0000256" key="6">
    <source>
        <dbReference type="ARBA" id="ARBA00070406"/>
    </source>
</evidence>
<gene>
    <name evidence="9" type="ORF">GKO32_04150</name>
</gene>
<dbReference type="Pfam" id="PF09339">
    <property type="entry name" value="HTH_IclR"/>
    <property type="match status" value="1"/>
</dbReference>
<comment type="caution">
    <text evidence="9">The sequence shown here is derived from an EMBL/GenBank/DDBJ whole genome shotgun (WGS) entry which is preliminary data.</text>
</comment>
<dbReference type="GO" id="GO:0006071">
    <property type="term" value="P:glycerol metabolic process"/>
    <property type="evidence" value="ECO:0007669"/>
    <property type="project" value="UniProtKB-KW"/>
</dbReference>
<protein>
    <recommendedName>
        <fullName evidence="6">Glycerol operon regulatory protein</fullName>
    </recommendedName>
</protein>
<evidence type="ECO:0000256" key="5">
    <source>
        <dbReference type="ARBA" id="ARBA00058938"/>
    </source>
</evidence>
<dbReference type="PROSITE" id="PS51077">
    <property type="entry name" value="HTH_ICLR"/>
    <property type="match status" value="1"/>
</dbReference>
<dbReference type="SUPFAM" id="SSF55781">
    <property type="entry name" value="GAF domain-like"/>
    <property type="match status" value="1"/>
</dbReference>
<dbReference type="InterPro" id="IPR036390">
    <property type="entry name" value="WH_DNA-bd_sf"/>
</dbReference>
<dbReference type="GO" id="GO:0003677">
    <property type="term" value="F:DNA binding"/>
    <property type="evidence" value="ECO:0007669"/>
    <property type="project" value="UniProtKB-KW"/>
</dbReference>
<reference evidence="9 10" key="1">
    <citation type="submission" date="2019-11" db="EMBL/GenBank/DDBJ databases">
        <title>Draft genome of Amycolatopsis RM579.</title>
        <authorList>
            <person name="Duangmal K."/>
            <person name="Mingma R."/>
        </authorList>
    </citation>
    <scope>NUCLEOTIDE SEQUENCE [LARGE SCALE GENOMIC DNA]</scope>
    <source>
        <strain evidence="9 10">RM579</strain>
    </source>
</reference>
<dbReference type="PROSITE" id="PS51078">
    <property type="entry name" value="ICLR_ED"/>
    <property type="match status" value="1"/>
</dbReference>
<dbReference type="PANTHER" id="PTHR30136">
    <property type="entry name" value="HELIX-TURN-HELIX TRANSCRIPTIONAL REGULATOR, ICLR FAMILY"/>
    <property type="match status" value="1"/>
</dbReference>
<evidence type="ECO:0000259" key="8">
    <source>
        <dbReference type="PROSITE" id="PS51078"/>
    </source>
</evidence>
<accession>A0A6N7YWC3</accession>
<keyword evidence="3" id="KW-0238">DNA-binding</keyword>
<evidence type="ECO:0000259" key="7">
    <source>
        <dbReference type="PROSITE" id="PS51077"/>
    </source>
</evidence>
<feature type="domain" description="IclR-ED" evidence="8">
    <location>
        <begin position="64"/>
        <end position="251"/>
    </location>
</feature>
<dbReference type="FunFam" id="1.10.10.10:FF:000056">
    <property type="entry name" value="IclR family transcriptional regulator"/>
    <property type="match status" value="1"/>
</dbReference>
<evidence type="ECO:0000256" key="2">
    <source>
        <dbReference type="ARBA" id="ARBA00023015"/>
    </source>
</evidence>
<evidence type="ECO:0000256" key="1">
    <source>
        <dbReference type="ARBA" id="ARBA00022798"/>
    </source>
</evidence>
<dbReference type="EMBL" id="WMBA01000004">
    <property type="protein sequence ID" value="MTD53173.1"/>
    <property type="molecule type" value="Genomic_DNA"/>
</dbReference>